<proteinExistence type="predicted"/>
<dbReference type="PROSITE" id="PS51057">
    <property type="entry name" value="PAIRED_2"/>
    <property type="match status" value="1"/>
</dbReference>
<dbReference type="RefSeq" id="XP_035699551.1">
    <property type="nucleotide sequence ID" value="XM_035843658.1"/>
</dbReference>
<dbReference type="PANTHER" id="PTHR45636">
    <property type="entry name" value="PAIRED BOX PROTEIN PAX-6-RELATED-RELATED"/>
    <property type="match status" value="1"/>
</dbReference>
<gene>
    <name evidence="11" type="primary">LOC118432131</name>
</gene>
<feature type="domain" description="Paired" evidence="9">
    <location>
        <begin position="5"/>
        <end position="131"/>
    </location>
</feature>
<dbReference type="InterPro" id="IPR043565">
    <property type="entry name" value="PAX_fam"/>
</dbReference>
<evidence type="ECO:0000313" key="11">
    <source>
        <dbReference type="RefSeq" id="XP_035699551.1"/>
    </source>
</evidence>
<keyword evidence="2" id="KW-0217">Developmental protein</keyword>
<dbReference type="PANTHER" id="PTHR45636:SF43">
    <property type="entry name" value="PAIRED BOX POX-NEURO PROTEIN"/>
    <property type="match status" value="1"/>
</dbReference>
<dbReference type="OrthoDB" id="3225452at2759"/>
<dbReference type="InterPro" id="IPR043182">
    <property type="entry name" value="PAIRED_DNA-bd_dom"/>
</dbReference>
<dbReference type="Proteomes" id="UP000001554">
    <property type="component" value="Chromosome 15"/>
</dbReference>
<dbReference type="SMART" id="SM00351">
    <property type="entry name" value="PAX"/>
    <property type="match status" value="1"/>
</dbReference>
<dbReference type="InterPro" id="IPR009057">
    <property type="entry name" value="Homeodomain-like_sf"/>
</dbReference>
<dbReference type="GeneID" id="118432131"/>
<evidence type="ECO:0000259" key="9">
    <source>
        <dbReference type="PROSITE" id="PS51057"/>
    </source>
</evidence>
<evidence type="ECO:0000313" key="10">
    <source>
        <dbReference type="Proteomes" id="UP000001554"/>
    </source>
</evidence>
<comment type="subcellular location">
    <subcellularLocation>
        <location evidence="1">Nucleus</location>
    </subcellularLocation>
</comment>
<dbReference type="OMA" id="KPSMFAW"/>
<dbReference type="Gene3D" id="1.10.10.10">
    <property type="entry name" value="Winged helix-like DNA-binding domain superfamily/Winged helix DNA-binding domain"/>
    <property type="match status" value="2"/>
</dbReference>
<keyword evidence="7" id="KW-0539">Nucleus</keyword>
<dbReference type="FunFam" id="1.10.10.10:FF:000003">
    <property type="entry name" value="Paired box protein Pax-6"/>
    <property type="match status" value="1"/>
</dbReference>
<keyword evidence="5" id="KW-0238">DNA-binding</keyword>
<dbReference type="GO" id="GO:0000981">
    <property type="term" value="F:DNA-binding transcription factor activity, RNA polymerase II-specific"/>
    <property type="evidence" value="ECO:0000318"/>
    <property type="project" value="GO_Central"/>
</dbReference>
<reference evidence="11" key="2">
    <citation type="submission" date="2025-08" db="UniProtKB">
        <authorList>
            <consortium name="RefSeq"/>
        </authorList>
    </citation>
    <scope>IDENTIFICATION</scope>
    <source>
        <strain evidence="11">S238N-H82</strain>
        <tissue evidence="11">Testes</tissue>
    </source>
</reference>
<keyword evidence="4" id="KW-0805">Transcription regulation</keyword>
<feature type="compositionally biased region" description="Basic and acidic residues" evidence="8">
    <location>
        <begin position="202"/>
        <end position="211"/>
    </location>
</feature>
<dbReference type="GO" id="GO:0000978">
    <property type="term" value="F:RNA polymerase II cis-regulatory region sequence-specific DNA binding"/>
    <property type="evidence" value="ECO:0000318"/>
    <property type="project" value="GO_Central"/>
</dbReference>
<dbReference type="GO" id="GO:0007399">
    <property type="term" value="P:nervous system development"/>
    <property type="evidence" value="ECO:0000318"/>
    <property type="project" value="GO_Central"/>
</dbReference>
<dbReference type="Pfam" id="PF00292">
    <property type="entry name" value="PAX"/>
    <property type="match status" value="1"/>
</dbReference>
<protein>
    <submittedName>
        <fullName evidence="11">Paired box protein Pax-5-like</fullName>
    </submittedName>
</protein>
<evidence type="ECO:0000256" key="4">
    <source>
        <dbReference type="ARBA" id="ARBA00023015"/>
    </source>
</evidence>
<evidence type="ECO:0000256" key="2">
    <source>
        <dbReference type="ARBA" id="ARBA00022473"/>
    </source>
</evidence>
<dbReference type="PROSITE" id="PS00034">
    <property type="entry name" value="PAIRED_1"/>
    <property type="match status" value="1"/>
</dbReference>
<dbReference type="GO" id="GO:0007423">
    <property type="term" value="P:sensory organ development"/>
    <property type="evidence" value="ECO:0000318"/>
    <property type="project" value="GO_Central"/>
</dbReference>
<feature type="compositionally biased region" description="Polar residues" evidence="8">
    <location>
        <begin position="167"/>
        <end position="188"/>
    </location>
</feature>
<dbReference type="SUPFAM" id="SSF46689">
    <property type="entry name" value="Homeodomain-like"/>
    <property type="match status" value="1"/>
</dbReference>
<dbReference type="GO" id="GO:0006357">
    <property type="term" value="P:regulation of transcription by RNA polymerase II"/>
    <property type="evidence" value="ECO:0000318"/>
    <property type="project" value="GO_Central"/>
</dbReference>
<dbReference type="InterPro" id="IPR036388">
    <property type="entry name" value="WH-like_DNA-bd_sf"/>
</dbReference>
<reference evidence="10" key="1">
    <citation type="journal article" date="2020" name="Nat. Ecol. Evol.">
        <title>Deeply conserved synteny resolves early events in vertebrate evolution.</title>
        <authorList>
            <person name="Simakov O."/>
            <person name="Marletaz F."/>
            <person name="Yue J.X."/>
            <person name="O'Connell B."/>
            <person name="Jenkins J."/>
            <person name="Brandt A."/>
            <person name="Calef R."/>
            <person name="Tung C.H."/>
            <person name="Huang T.K."/>
            <person name="Schmutz J."/>
            <person name="Satoh N."/>
            <person name="Yu J.K."/>
            <person name="Putnam N.H."/>
            <person name="Green R.E."/>
            <person name="Rokhsar D.S."/>
        </authorList>
    </citation>
    <scope>NUCLEOTIDE SEQUENCE [LARGE SCALE GENOMIC DNA]</scope>
    <source>
        <strain evidence="10">S238N-H82</strain>
    </source>
</reference>
<evidence type="ECO:0000256" key="8">
    <source>
        <dbReference type="SAM" id="MobiDB-lite"/>
    </source>
</evidence>
<organism evidence="10 11">
    <name type="scientific">Branchiostoma floridae</name>
    <name type="common">Florida lancelet</name>
    <name type="synonym">Amphioxus</name>
    <dbReference type="NCBI Taxonomy" id="7739"/>
    <lineage>
        <taxon>Eukaryota</taxon>
        <taxon>Metazoa</taxon>
        <taxon>Chordata</taxon>
        <taxon>Cephalochordata</taxon>
        <taxon>Leptocardii</taxon>
        <taxon>Amphioxiformes</taxon>
        <taxon>Branchiostomatidae</taxon>
        <taxon>Branchiostoma</taxon>
    </lineage>
</organism>
<evidence type="ECO:0000256" key="1">
    <source>
        <dbReference type="ARBA" id="ARBA00004123"/>
    </source>
</evidence>
<dbReference type="GO" id="GO:0005634">
    <property type="term" value="C:nucleus"/>
    <property type="evidence" value="ECO:0007669"/>
    <property type="project" value="UniProtKB-SubCell"/>
</dbReference>
<evidence type="ECO:0000256" key="3">
    <source>
        <dbReference type="ARBA" id="ARBA00022724"/>
    </source>
</evidence>
<evidence type="ECO:0000256" key="6">
    <source>
        <dbReference type="ARBA" id="ARBA00023163"/>
    </source>
</evidence>
<keyword evidence="10" id="KW-1185">Reference proteome</keyword>
<keyword evidence="3" id="KW-0563">Paired box</keyword>
<dbReference type="AlphaFoldDB" id="A0A9J7ME84"/>
<evidence type="ECO:0000256" key="5">
    <source>
        <dbReference type="ARBA" id="ARBA00023125"/>
    </source>
</evidence>
<evidence type="ECO:0000256" key="7">
    <source>
        <dbReference type="ARBA" id="ARBA00023242"/>
    </source>
</evidence>
<keyword evidence="6" id="KW-0804">Transcription</keyword>
<name>A0A9J7ME84_BRAFL</name>
<accession>A0A9J7ME84</accession>
<feature type="region of interest" description="Disordered" evidence="8">
    <location>
        <begin position="167"/>
        <end position="248"/>
    </location>
</feature>
<dbReference type="PRINTS" id="PR00027">
    <property type="entry name" value="PAIREDBOX"/>
</dbReference>
<sequence>MSHTGQTGINQLGGIFVNGRPLPDHVRRYIVHLALMGVRPCDISRRLLVSHGCVSKILSRYFETGTVRPGSIGGSRPKVATPLVVRKILGYKLEKPSMFAWEIRERLLADRVCTEGNLPSVSSINRILRTLPTSTCDQQRLPINFRTIRAPGIHAPIPLLPVQIATSSGPSVKNTSTSGNDTSRTVPTKVSPPTGVTVEQNKTTENRKDGSLMEPSSASDTTAGGPAATDDHSGFKANGLVEQPGGPRKEVVKKTEEKNSSASLNIDPALSQPRMIELPTSSGLAQRSNAASRMPLMLHQRRLGNGQTEGQTLPLYNISDHPLHLRSVYRQWRVV</sequence>
<dbReference type="KEGG" id="bfo:118432131"/>
<dbReference type="InterPro" id="IPR001523">
    <property type="entry name" value="Paired_dom"/>
</dbReference>